<sequence length="85" mass="9588">MLGVAEATRAIEVNNLRRIMACLGNSESKKDVDDACEHEEKRLRSTLRVRVAQSRISISSVQSVPSKVAEITRHCRGEKRLDLIR</sequence>
<dbReference type="Proteomes" id="UP001605036">
    <property type="component" value="Unassembled WGS sequence"/>
</dbReference>
<protein>
    <submittedName>
        <fullName evidence="1">Uncharacterized protein</fullName>
    </submittedName>
</protein>
<organism evidence="1 2">
    <name type="scientific">Riccia fluitans</name>
    <dbReference type="NCBI Taxonomy" id="41844"/>
    <lineage>
        <taxon>Eukaryota</taxon>
        <taxon>Viridiplantae</taxon>
        <taxon>Streptophyta</taxon>
        <taxon>Embryophyta</taxon>
        <taxon>Marchantiophyta</taxon>
        <taxon>Marchantiopsida</taxon>
        <taxon>Marchantiidae</taxon>
        <taxon>Marchantiales</taxon>
        <taxon>Ricciaceae</taxon>
        <taxon>Riccia</taxon>
    </lineage>
</organism>
<evidence type="ECO:0000313" key="2">
    <source>
        <dbReference type="Proteomes" id="UP001605036"/>
    </source>
</evidence>
<dbReference type="EMBL" id="JBHFFA010000003">
    <property type="protein sequence ID" value="KAL2636034.1"/>
    <property type="molecule type" value="Genomic_DNA"/>
</dbReference>
<gene>
    <name evidence="1" type="ORF">R1flu_007513</name>
</gene>
<dbReference type="AlphaFoldDB" id="A0ABD1YZ25"/>
<accession>A0ABD1YZ25</accession>
<proteinExistence type="predicted"/>
<evidence type="ECO:0000313" key="1">
    <source>
        <dbReference type="EMBL" id="KAL2636034.1"/>
    </source>
</evidence>
<reference evidence="1 2" key="1">
    <citation type="submission" date="2024-09" db="EMBL/GenBank/DDBJ databases">
        <title>Chromosome-scale assembly of Riccia fluitans.</title>
        <authorList>
            <person name="Paukszto L."/>
            <person name="Sawicki J."/>
            <person name="Karawczyk K."/>
            <person name="Piernik-Szablinska J."/>
            <person name="Szczecinska M."/>
            <person name="Mazdziarz M."/>
        </authorList>
    </citation>
    <scope>NUCLEOTIDE SEQUENCE [LARGE SCALE GENOMIC DNA]</scope>
    <source>
        <strain evidence="1">Rf_01</strain>
        <tissue evidence="1">Aerial parts of the thallus</tissue>
    </source>
</reference>
<name>A0ABD1YZ25_9MARC</name>
<comment type="caution">
    <text evidence="1">The sequence shown here is derived from an EMBL/GenBank/DDBJ whole genome shotgun (WGS) entry which is preliminary data.</text>
</comment>
<keyword evidence="2" id="KW-1185">Reference proteome</keyword>